<sequence>MPLVVFQAESGKAKDDATVEYMVEQLRLRHVEGELICFDLKEHANRTDAGKKRNQDQYDAAFDLLDSLSNASNWGGSNLPRSRRLAFPRSLLVKAIAEAAESGSGKNALDELRKMRWRPRSSGSRKWLAGEFKAVTDVGNLFGAVVLLVVTTVLGQSSWRWPLVLLVLLFLLFGLWRVLPLFRPQLLWLSPVNRWFSRSTFLAAGQGQAGGKSWSWWRPLRSGRVMTRRADGLSKLFAAAPRSTALTRARDADAPQEEPAGTEDTGRHPPLPRALATLAARLVPAGWREPAASGTTEVVNTKQYLLQLRTLALLEDLRALYRPWMPDLRRRKRPTPPIIFFPRATEDSGTIALLDAINDIRCRRSEVDPLLVIAGVDRAGMRKLSELSDSGLRRPPSGEWNVDVYAQWEDGLLLGQSPNGRPWILHRRISREDMEETAWKLTSPQEPARSLWVRMWSVWTLAAVLVVAVLAAGRFGQDYEHRYCGSRILFGNHDLRRVPDLEGTGVECIGVTDRAYPFDDGGFRLNGGTPQDPGTGPGEGVTVSTVENWITASNATIGNSPHVTVVYAGQLSTWQDQPTQVRNGLEELAGVYLAQQYVNSGNMDGPKIRVLIANGGQELRHQYLMAQQIVRMAKNDPTISAVVGLGRDADDSAKTVGLLERSGLAVVDTTNSSPTLASDSTNYFGLAATDQEEANALTNVLPRTSRESPALVVTRTPQGTDDQYSPQQRKAATTALTQAGYKVRQVSYTSGSDTSFSTAIDTICGGTSKVIYLAGRAEEFSALLSSIAGNGSCGRPLDLLTGDDLTKLDFDTSTSVPSNVQVYFAALADPAVTGQQSALLNSEQDVPQLSEHNPRASGKNTDLPAAILSEPMFEDGTLSLGYEATEVVQNAADSAGAVDHGYRYAVLAQLRRTVLANQPTGWVDFEHFPQIGTATGHGIVIYGVTHSDEGKPTLKLTCDTLSGMRSLKAAPAPAAAPSGSSAGKGSVGTCDPRRVTG</sequence>
<comment type="caution">
    <text evidence="3">The sequence shown here is derived from an EMBL/GenBank/DDBJ whole genome shotgun (WGS) entry which is preliminary data.</text>
</comment>
<accession>A0AA90HB92</accession>
<keyword evidence="2" id="KW-0812">Transmembrane</keyword>
<dbReference type="SUPFAM" id="SSF53822">
    <property type="entry name" value="Periplasmic binding protein-like I"/>
    <property type="match status" value="1"/>
</dbReference>
<gene>
    <name evidence="3" type="ORF">POF50_019930</name>
</gene>
<dbReference type="EMBL" id="JABXJJ020000023">
    <property type="protein sequence ID" value="MDI5971572.1"/>
    <property type="molecule type" value="Genomic_DNA"/>
</dbReference>
<feature type="region of interest" description="Disordered" evidence="1">
    <location>
        <begin position="245"/>
        <end position="271"/>
    </location>
</feature>
<dbReference type="RefSeq" id="WP_271317951.1">
    <property type="nucleotide sequence ID" value="NZ_JABXJJ020000023.1"/>
</dbReference>
<keyword evidence="2" id="KW-1133">Transmembrane helix</keyword>
<feature type="region of interest" description="Disordered" evidence="1">
    <location>
        <begin position="969"/>
        <end position="997"/>
    </location>
</feature>
<dbReference type="CDD" id="cd06268">
    <property type="entry name" value="PBP1_ABC_transporter_LIVBP-like"/>
    <property type="match status" value="1"/>
</dbReference>
<reference evidence="3" key="1">
    <citation type="submission" date="2023-05" db="EMBL/GenBank/DDBJ databases">
        <title>Streptantibioticus silvisoli sp. nov., acidotolerant actinomycetes 1 from pine litter.</title>
        <authorList>
            <person name="Swiecimska M."/>
            <person name="Golinska P."/>
            <person name="Sangal V."/>
            <person name="Wachnowicz B."/>
            <person name="Goodfellow M."/>
        </authorList>
    </citation>
    <scope>NUCLEOTIDE SEQUENCE</scope>
    <source>
        <strain evidence="3">SL13</strain>
    </source>
</reference>
<dbReference type="Gene3D" id="3.40.50.2300">
    <property type="match status" value="2"/>
</dbReference>
<feature type="compositionally biased region" description="Low complexity" evidence="1">
    <location>
        <begin position="969"/>
        <end position="984"/>
    </location>
</feature>
<name>A0AA90HB92_9ACTN</name>
<proteinExistence type="predicted"/>
<dbReference type="InterPro" id="IPR028082">
    <property type="entry name" value="Peripla_BP_I"/>
</dbReference>
<feature type="transmembrane region" description="Helical" evidence="2">
    <location>
        <begin position="161"/>
        <end position="179"/>
    </location>
</feature>
<evidence type="ECO:0000256" key="2">
    <source>
        <dbReference type="SAM" id="Phobius"/>
    </source>
</evidence>
<protein>
    <submittedName>
        <fullName evidence="3">ABC transporter substrate-binding protein</fullName>
    </submittedName>
</protein>
<evidence type="ECO:0000313" key="3">
    <source>
        <dbReference type="EMBL" id="MDI5971572.1"/>
    </source>
</evidence>
<organism evidence="3">
    <name type="scientific">Streptantibioticus silvisoli</name>
    <dbReference type="NCBI Taxonomy" id="2705255"/>
    <lineage>
        <taxon>Bacteria</taxon>
        <taxon>Bacillati</taxon>
        <taxon>Actinomycetota</taxon>
        <taxon>Actinomycetes</taxon>
        <taxon>Kitasatosporales</taxon>
        <taxon>Streptomycetaceae</taxon>
        <taxon>Streptantibioticus</taxon>
    </lineage>
</organism>
<feature type="transmembrane region" description="Helical" evidence="2">
    <location>
        <begin position="134"/>
        <end position="155"/>
    </location>
</feature>
<dbReference type="AlphaFoldDB" id="A0AA90HB92"/>
<evidence type="ECO:0000256" key="1">
    <source>
        <dbReference type="SAM" id="MobiDB-lite"/>
    </source>
</evidence>
<keyword evidence="2" id="KW-0472">Membrane</keyword>